<dbReference type="EMBL" id="JAHMUF010000005">
    <property type="protein sequence ID" value="KAG7194933.1"/>
    <property type="molecule type" value="Genomic_DNA"/>
</dbReference>
<accession>A0A9P7VBF3</accession>
<proteinExistence type="predicted"/>
<comment type="caution">
    <text evidence="1">The sequence shown here is derived from an EMBL/GenBank/DDBJ whole genome shotgun (WGS) entry which is preliminary data.</text>
</comment>
<dbReference type="RefSeq" id="XP_043050480.1">
    <property type="nucleotide sequence ID" value="XM_043194729.1"/>
</dbReference>
<evidence type="ECO:0008006" key="3">
    <source>
        <dbReference type="Google" id="ProtNLM"/>
    </source>
</evidence>
<dbReference type="Proteomes" id="UP000790833">
    <property type="component" value="Unassembled WGS sequence"/>
</dbReference>
<dbReference type="SUPFAM" id="SSF55729">
    <property type="entry name" value="Acyl-CoA N-acyltransferases (Nat)"/>
    <property type="match status" value="1"/>
</dbReference>
<dbReference type="PANTHER" id="PTHR42791:SF1">
    <property type="entry name" value="N-ACETYLTRANSFERASE DOMAIN-CONTAINING PROTEIN"/>
    <property type="match status" value="1"/>
</dbReference>
<evidence type="ECO:0000313" key="1">
    <source>
        <dbReference type="EMBL" id="KAG7194933.1"/>
    </source>
</evidence>
<dbReference type="InterPro" id="IPR052523">
    <property type="entry name" value="Trichothecene_AcTrans"/>
</dbReference>
<dbReference type="Gene3D" id="3.40.630.30">
    <property type="match status" value="1"/>
</dbReference>
<reference evidence="1" key="1">
    <citation type="submission" date="2021-03" db="EMBL/GenBank/DDBJ databases">
        <authorList>
            <person name="Palmer J.M."/>
        </authorList>
    </citation>
    <scope>NUCLEOTIDE SEQUENCE</scope>
    <source>
        <strain evidence="1">ARV_011</strain>
    </source>
</reference>
<evidence type="ECO:0000313" key="2">
    <source>
        <dbReference type="Proteomes" id="UP000790833"/>
    </source>
</evidence>
<organism evidence="1 2">
    <name type="scientific">Scheffersomyces spartinae</name>
    <dbReference type="NCBI Taxonomy" id="45513"/>
    <lineage>
        <taxon>Eukaryota</taxon>
        <taxon>Fungi</taxon>
        <taxon>Dikarya</taxon>
        <taxon>Ascomycota</taxon>
        <taxon>Saccharomycotina</taxon>
        <taxon>Pichiomycetes</taxon>
        <taxon>Debaryomycetaceae</taxon>
        <taxon>Scheffersomyces</taxon>
    </lineage>
</organism>
<gene>
    <name evidence="1" type="ORF">KQ657_004041</name>
</gene>
<dbReference type="OrthoDB" id="410198at2759"/>
<sequence>MSEYYNSIIKALNKKSYPRVRELTLADSDKAARTLLESFTEDSLAQLLTVHMKDEQKRAECEYLMYKAYTRQHILKGVVLGIGELEDRFETVAIWSHPDSIEIGLESFATLMESGYDQLYKAFDSEGRQKVFEGMIPLLHDSSVRIISTDSRFNDKALFTLVYVGSTASARGKGNVRSMFNYMFENYVDKWPNSISYLESSSTINIPIYNKFGFIYKEDIVLGKRFEGAVEGVDFADMNIMIRGNKGHDWTKDENTYKPSKL</sequence>
<dbReference type="PANTHER" id="PTHR42791">
    <property type="entry name" value="GNAT FAMILY ACETYLTRANSFERASE"/>
    <property type="match status" value="1"/>
</dbReference>
<protein>
    <recommendedName>
        <fullName evidence="3">N-acetyltransferase domain-containing protein</fullName>
    </recommendedName>
</protein>
<keyword evidence="2" id="KW-1185">Reference proteome</keyword>
<dbReference type="GeneID" id="66117415"/>
<dbReference type="InterPro" id="IPR016181">
    <property type="entry name" value="Acyl_CoA_acyltransferase"/>
</dbReference>
<dbReference type="AlphaFoldDB" id="A0A9P7VBF3"/>
<name>A0A9P7VBF3_9ASCO</name>